<feature type="domain" description="GP-PDE" evidence="1">
    <location>
        <begin position="9"/>
        <end position="248"/>
    </location>
</feature>
<accession>A0A2T7FVX0</accession>
<evidence type="ECO:0000313" key="2">
    <source>
        <dbReference type="EMBL" id="PVA06315.1"/>
    </source>
</evidence>
<dbReference type="PANTHER" id="PTHR46211">
    <property type="entry name" value="GLYCEROPHOSPHORYL DIESTER PHOSPHODIESTERASE"/>
    <property type="match status" value="1"/>
</dbReference>
<dbReference type="RefSeq" id="WP_108641094.1">
    <property type="nucleotide sequence ID" value="NZ_QCYG01000006.1"/>
</dbReference>
<dbReference type="PANTHER" id="PTHR46211:SF1">
    <property type="entry name" value="GLYCEROPHOSPHODIESTER PHOSPHODIESTERASE, CYTOPLASMIC"/>
    <property type="match status" value="1"/>
</dbReference>
<name>A0A2T7FVX0_9RHOB</name>
<dbReference type="InterPro" id="IPR017946">
    <property type="entry name" value="PLC-like_Pdiesterase_TIM-brl"/>
</dbReference>
<evidence type="ECO:0000313" key="3">
    <source>
        <dbReference type="Proteomes" id="UP000244817"/>
    </source>
</evidence>
<dbReference type="Pfam" id="PF03009">
    <property type="entry name" value="GDPD"/>
    <property type="match status" value="1"/>
</dbReference>
<keyword evidence="3" id="KW-1185">Reference proteome</keyword>
<comment type="caution">
    <text evidence="2">The sequence shown here is derived from an EMBL/GenBank/DDBJ whole genome shotgun (WGS) entry which is preliminary data.</text>
</comment>
<organism evidence="2 3">
    <name type="scientific">Thalassorhabdomicrobium marinisediminis</name>
    <dbReference type="NCBI Taxonomy" id="2170577"/>
    <lineage>
        <taxon>Bacteria</taxon>
        <taxon>Pseudomonadati</taxon>
        <taxon>Pseudomonadota</taxon>
        <taxon>Alphaproteobacteria</taxon>
        <taxon>Rhodobacterales</taxon>
        <taxon>Paracoccaceae</taxon>
        <taxon>Thalassorhabdomicrobium</taxon>
    </lineage>
</organism>
<gene>
    <name evidence="2" type="ORF">DC363_10435</name>
</gene>
<dbReference type="GO" id="GO:0008081">
    <property type="term" value="F:phosphoric diester hydrolase activity"/>
    <property type="evidence" value="ECO:0007669"/>
    <property type="project" value="InterPro"/>
</dbReference>
<sequence>MTLPDSFLARPIAHRALHDAQMAENSPAAIRAAVAAGYGIEIDIQRARDGVPMVFHDYTLDRLTAQTGPIAQRTAQELGQIALRGGGGTIPTLSDVLGRVAGRVPLLIEVKDQDGALGPNVGPLERAICALLQDYDGDVALMSFNPHSVAACRDHGPQIPRGLVTCPFRQEDWPTVPRATREHLAAIPDFDRVEASFISHQQDDLTAAPVAELHAGGVPILCWTVRSAEAEARARKVADNITFEGYRA</sequence>
<reference evidence="2 3" key="1">
    <citation type="submission" date="2018-04" db="EMBL/GenBank/DDBJ databases">
        <title>Pelagivirga bohaiensis gen. nov., sp. nov., a bacterium isolated from the Bohai Sea.</title>
        <authorList>
            <person name="Ji X."/>
        </authorList>
    </citation>
    <scope>NUCLEOTIDE SEQUENCE [LARGE SCALE GENOMIC DNA]</scope>
    <source>
        <strain evidence="2 3">BH-SD16</strain>
    </source>
</reference>
<dbReference type="EMBL" id="QCYG01000006">
    <property type="protein sequence ID" value="PVA06315.1"/>
    <property type="molecule type" value="Genomic_DNA"/>
</dbReference>
<dbReference type="AlphaFoldDB" id="A0A2T7FVX0"/>
<dbReference type="InterPro" id="IPR030395">
    <property type="entry name" value="GP_PDE_dom"/>
</dbReference>
<dbReference type="OrthoDB" id="384721at2"/>
<dbReference type="PROSITE" id="PS51704">
    <property type="entry name" value="GP_PDE"/>
    <property type="match status" value="1"/>
</dbReference>
<dbReference type="Proteomes" id="UP000244817">
    <property type="component" value="Unassembled WGS sequence"/>
</dbReference>
<dbReference type="Gene3D" id="3.20.20.190">
    <property type="entry name" value="Phosphatidylinositol (PI) phosphodiesterase"/>
    <property type="match status" value="1"/>
</dbReference>
<protein>
    <submittedName>
        <fullName evidence="2">Phosphodiesterase</fullName>
    </submittedName>
</protein>
<evidence type="ECO:0000259" key="1">
    <source>
        <dbReference type="PROSITE" id="PS51704"/>
    </source>
</evidence>
<dbReference type="GO" id="GO:0006629">
    <property type="term" value="P:lipid metabolic process"/>
    <property type="evidence" value="ECO:0007669"/>
    <property type="project" value="InterPro"/>
</dbReference>
<dbReference type="SUPFAM" id="SSF51695">
    <property type="entry name" value="PLC-like phosphodiesterases"/>
    <property type="match status" value="1"/>
</dbReference>
<proteinExistence type="predicted"/>